<evidence type="ECO:0000256" key="1">
    <source>
        <dbReference type="SAM" id="MobiDB-lite"/>
    </source>
</evidence>
<feature type="chain" id="PRO_5041996993" description="Pectate lyase" evidence="2">
    <location>
        <begin position="21"/>
        <end position="279"/>
    </location>
</feature>
<gene>
    <name evidence="3" type="ORF">CYCCA115_LOCUS2043</name>
</gene>
<feature type="region of interest" description="Disordered" evidence="1">
    <location>
        <begin position="253"/>
        <end position="279"/>
    </location>
</feature>
<evidence type="ECO:0000313" key="3">
    <source>
        <dbReference type="EMBL" id="CAJ1930699.1"/>
    </source>
</evidence>
<keyword evidence="4" id="KW-1185">Reference proteome</keyword>
<reference evidence="3" key="1">
    <citation type="submission" date="2023-08" db="EMBL/GenBank/DDBJ databases">
        <authorList>
            <person name="Audoor S."/>
            <person name="Bilcke G."/>
        </authorList>
    </citation>
    <scope>NUCLEOTIDE SEQUENCE</scope>
</reference>
<feature type="compositionally biased region" description="Basic residues" evidence="1">
    <location>
        <begin position="268"/>
        <end position="279"/>
    </location>
</feature>
<name>A0AAD2CF93_9STRA</name>
<dbReference type="Proteomes" id="UP001295423">
    <property type="component" value="Unassembled WGS sequence"/>
</dbReference>
<keyword evidence="2" id="KW-0732">Signal</keyword>
<accession>A0AAD2CF93</accession>
<dbReference type="EMBL" id="CAKOGP040000113">
    <property type="protein sequence ID" value="CAJ1930699.1"/>
    <property type="molecule type" value="Genomic_DNA"/>
</dbReference>
<dbReference type="AlphaFoldDB" id="A0AAD2CF93"/>
<evidence type="ECO:0000256" key="2">
    <source>
        <dbReference type="SAM" id="SignalP"/>
    </source>
</evidence>
<proteinExistence type="predicted"/>
<evidence type="ECO:0000313" key="4">
    <source>
        <dbReference type="Proteomes" id="UP001295423"/>
    </source>
</evidence>
<comment type="caution">
    <text evidence="3">The sequence shown here is derived from an EMBL/GenBank/DDBJ whole genome shotgun (WGS) entry which is preliminary data.</text>
</comment>
<organism evidence="3 4">
    <name type="scientific">Cylindrotheca closterium</name>
    <dbReference type="NCBI Taxonomy" id="2856"/>
    <lineage>
        <taxon>Eukaryota</taxon>
        <taxon>Sar</taxon>
        <taxon>Stramenopiles</taxon>
        <taxon>Ochrophyta</taxon>
        <taxon>Bacillariophyta</taxon>
        <taxon>Bacillariophyceae</taxon>
        <taxon>Bacillariophycidae</taxon>
        <taxon>Bacillariales</taxon>
        <taxon>Bacillariaceae</taxon>
        <taxon>Cylindrotheca</taxon>
    </lineage>
</organism>
<protein>
    <recommendedName>
        <fullName evidence="5">Pectate lyase</fullName>
    </recommendedName>
</protein>
<sequence>MKAQHLLLCLVAAPIFSVCASPMEVIELEHHHQSEMMSSVKKSNIRKLQAAAARQACEEDKLINEENLNATGLQCRCEAVDGGITLICVDACAYCNPTETVCGINSAQAFYDNEMGTRTAIGGVFKYEKGLNDMVAVENVGCMEDDNGRIVSCETCNVYANNHKCNSCEFQSCSDGRIEEMIDCSNIEAGAVFDFCGNVTVTSGIFQTFSDNQFDECLPLSILINTEPTPHPTPAPQHLPPPPYYYAYPYPSSSKSSKKGKGGVYSKSAKKTKSRRLDG</sequence>
<evidence type="ECO:0008006" key="5">
    <source>
        <dbReference type="Google" id="ProtNLM"/>
    </source>
</evidence>
<feature type="signal peptide" evidence="2">
    <location>
        <begin position="1"/>
        <end position="20"/>
    </location>
</feature>